<dbReference type="PROSITE" id="PS51178">
    <property type="entry name" value="PASTA"/>
    <property type="match status" value="1"/>
</dbReference>
<keyword evidence="3" id="KW-1185">Reference proteome</keyword>
<accession>A0A512PC74</accession>
<organism evidence="2 3">
    <name type="scientific">Cellulomonas soli</name>
    <dbReference type="NCBI Taxonomy" id="931535"/>
    <lineage>
        <taxon>Bacteria</taxon>
        <taxon>Bacillati</taxon>
        <taxon>Actinomycetota</taxon>
        <taxon>Actinomycetes</taxon>
        <taxon>Micrococcales</taxon>
        <taxon>Cellulomonadaceae</taxon>
        <taxon>Cellulomonas</taxon>
    </lineage>
</organism>
<name>A0A512PC74_9CELL</name>
<reference evidence="2 3" key="1">
    <citation type="submission" date="2019-07" db="EMBL/GenBank/DDBJ databases">
        <title>Whole genome shotgun sequence of Cellulomonas soli NBRC 109434.</title>
        <authorList>
            <person name="Hosoyama A."/>
            <person name="Uohara A."/>
            <person name="Ohji S."/>
            <person name="Ichikawa N."/>
        </authorList>
    </citation>
    <scope>NUCLEOTIDE SEQUENCE [LARGE SCALE GENOMIC DNA]</scope>
    <source>
        <strain evidence="2 3">NBRC 109434</strain>
    </source>
</reference>
<dbReference type="Pfam" id="PF03793">
    <property type="entry name" value="PASTA"/>
    <property type="match status" value="1"/>
</dbReference>
<dbReference type="Proteomes" id="UP000321798">
    <property type="component" value="Unassembled WGS sequence"/>
</dbReference>
<sequence length="81" mass="8239">MWQSVGAVVVVGLVLAFGTTTVPDVIGDDTRTAMQRLDAAGLSDPHIAGAGDTVVDVIPEVGTRVVRFSGVELVFGEGADG</sequence>
<dbReference type="SMART" id="SM00740">
    <property type="entry name" value="PASTA"/>
    <property type="match status" value="1"/>
</dbReference>
<comment type="caution">
    <text evidence="2">The sequence shown here is derived from an EMBL/GenBank/DDBJ whole genome shotgun (WGS) entry which is preliminary data.</text>
</comment>
<evidence type="ECO:0000313" key="3">
    <source>
        <dbReference type="Proteomes" id="UP000321798"/>
    </source>
</evidence>
<evidence type="ECO:0000313" key="2">
    <source>
        <dbReference type="EMBL" id="GEP68811.1"/>
    </source>
</evidence>
<feature type="domain" description="PASTA" evidence="1">
    <location>
        <begin position="18"/>
        <end position="77"/>
    </location>
</feature>
<dbReference type="Gene3D" id="3.30.10.20">
    <property type="match status" value="1"/>
</dbReference>
<dbReference type="InterPro" id="IPR005543">
    <property type="entry name" value="PASTA_dom"/>
</dbReference>
<proteinExistence type="predicted"/>
<dbReference type="EMBL" id="BKAL01000004">
    <property type="protein sequence ID" value="GEP68811.1"/>
    <property type="molecule type" value="Genomic_DNA"/>
</dbReference>
<gene>
    <name evidence="2" type="ORF">CSO01_15260</name>
</gene>
<protein>
    <recommendedName>
        <fullName evidence="1">PASTA domain-containing protein</fullName>
    </recommendedName>
</protein>
<evidence type="ECO:0000259" key="1">
    <source>
        <dbReference type="PROSITE" id="PS51178"/>
    </source>
</evidence>
<dbReference type="SUPFAM" id="SSF54184">
    <property type="entry name" value="Penicillin-binding protein 2x (pbp-2x), c-terminal domain"/>
    <property type="match status" value="1"/>
</dbReference>
<dbReference type="AlphaFoldDB" id="A0A512PC74"/>